<evidence type="ECO:0000256" key="3">
    <source>
        <dbReference type="ARBA" id="ARBA00022989"/>
    </source>
</evidence>
<keyword evidence="3 5" id="KW-1133">Transmembrane helix</keyword>
<feature type="transmembrane region" description="Helical" evidence="5">
    <location>
        <begin position="166"/>
        <end position="184"/>
    </location>
</feature>
<evidence type="ECO:0000256" key="1">
    <source>
        <dbReference type="ARBA" id="ARBA00022475"/>
    </source>
</evidence>
<organism evidence="6 7">
    <name type="scientific">Clostridium bornimense</name>
    <dbReference type="NCBI Taxonomy" id="1216932"/>
    <lineage>
        <taxon>Bacteria</taxon>
        <taxon>Bacillati</taxon>
        <taxon>Bacillota</taxon>
        <taxon>Clostridia</taxon>
        <taxon>Eubacteriales</taxon>
        <taxon>Clostridiaceae</taxon>
        <taxon>Clostridium</taxon>
    </lineage>
</organism>
<dbReference type="STRING" id="1216932.CM240_2212"/>
<dbReference type="eggNOG" id="COG1971">
    <property type="taxonomic scope" value="Bacteria"/>
</dbReference>
<evidence type="ECO:0000313" key="7">
    <source>
        <dbReference type="Proteomes" id="UP000019426"/>
    </source>
</evidence>
<dbReference type="AlphaFoldDB" id="W6SI37"/>
<feature type="transmembrane region" description="Helical" evidence="5">
    <location>
        <begin position="36"/>
        <end position="61"/>
    </location>
</feature>
<dbReference type="PATRIC" id="fig|1216932.3.peg.2196"/>
<feature type="transmembrane region" description="Helical" evidence="5">
    <location>
        <begin position="131"/>
        <end position="154"/>
    </location>
</feature>
<protein>
    <submittedName>
        <fullName evidence="6">Putative membrane protein</fullName>
    </submittedName>
</protein>
<dbReference type="Pfam" id="PF02659">
    <property type="entry name" value="Mntp"/>
    <property type="match status" value="1"/>
</dbReference>
<reference evidence="6 7" key="1">
    <citation type="submission" date="2013-11" db="EMBL/GenBank/DDBJ databases">
        <title>Complete genome sequence of Clostridum sp. M2/40.</title>
        <authorList>
            <person name="Wibberg D."/>
            <person name="Puehler A."/>
            <person name="Schlueter A."/>
        </authorList>
    </citation>
    <scope>NUCLEOTIDE SEQUENCE [LARGE SCALE GENOMIC DNA]</scope>
    <source>
        <strain evidence="7">M2/40</strain>
    </source>
</reference>
<gene>
    <name evidence="6" type="ORF">CM240_2212</name>
</gene>
<dbReference type="Proteomes" id="UP000019426">
    <property type="component" value="Chromosome M2/40_rep1"/>
</dbReference>
<evidence type="ECO:0000313" key="6">
    <source>
        <dbReference type="EMBL" id="CDM69355.1"/>
    </source>
</evidence>
<dbReference type="InterPro" id="IPR003810">
    <property type="entry name" value="Mntp/YtaF"/>
</dbReference>
<evidence type="ECO:0000256" key="5">
    <source>
        <dbReference type="SAM" id="Phobius"/>
    </source>
</evidence>
<keyword evidence="4 5" id="KW-0472">Membrane</keyword>
<evidence type="ECO:0000256" key="4">
    <source>
        <dbReference type="ARBA" id="ARBA00023136"/>
    </source>
</evidence>
<feature type="transmembrane region" description="Helical" evidence="5">
    <location>
        <begin position="105"/>
        <end position="125"/>
    </location>
</feature>
<proteinExistence type="predicted"/>
<keyword evidence="7" id="KW-1185">Reference proteome</keyword>
<sequence>MSFLSVLIIAIALSLDAFGVALSLGIAKGINNSQKVLMSVSFGFFQYLMSFIGGIFGVYILSFLGGFPKILGGAVISVVGLVMFIEGFKEEQPTENIVIKAKMFIILGVSVSIDALVVGLSALGSSGDNKFVFLASLIIGMVSFINSIIAFIIGRFLREIKVIEKYAEFIGGIILMLMGIKMMFM</sequence>
<evidence type="ECO:0000256" key="2">
    <source>
        <dbReference type="ARBA" id="ARBA00022692"/>
    </source>
</evidence>
<feature type="transmembrane region" description="Helical" evidence="5">
    <location>
        <begin position="67"/>
        <end position="85"/>
    </location>
</feature>
<dbReference type="RefSeq" id="WP_044039098.1">
    <property type="nucleotide sequence ID" value="NZ_HG917868.1"/>
</dbReference>
<name>W6SI37_9CLOT</name>
<dbReference type="PANTHER" id="PTHR35529">
    <property type="entry name" value="MANGANESE EFFLUX PUMP MNTP-RELATED"/>
    <property type="match status" value="1"/>
</dbReference>
<dbReference type="KEGG" id="clt:CM240_2212"/>
<keyword evidence="2 5" id="KW-0812">Transmembrane</keyword>
<dbReference type="EMBL" id="HG917868">
    <property type="protein sequence ID" value="CDM69355.1"/>
    <property type="molecule type" value="Genomic_DNA"/>
</dbReference>
<accession>W6SI37</accession>
<keyword evidence="1" id="KW-1003">Cell membrane</keyword>
<dbReference type="OrthoDB" id="1679700at2"/>
<dbReference type="HOGENOM" id="CLU_096410_3_0_9"/>
<dbReference type="PANTHER" id="PTHR35529:SF1">
    <property type="entry name" value="MANGANESE EFFLUX PUMP MNTP-RELATED"/>
    <property type="match status" value="1"/>
</dbReference>
<feature type="transmembrane region" description="Helical" evidence="5">
    <location>
        <begin position="6"/>
        <end position="24"/>
    </location>
</feature>